<dbReference type="Gramene" id="Os09t0533650-01">
    <property type="protein sequence ID" value="Os09t0533650-01"/>
    <property type="gene ID" value="Os09g0533650"/>
</dbReference>
<organism evidence="1 2">
    <name type="scientific">Oryza sativa subsp. japonica</name>
    <name type="common">Rice</name>
    <dbReference type="NCBI Taxonomy" id="39947"/>
    <lineage>
        <taxon>Eukaryota</taxon>
        <taxon>Viridiplantae</taxon>
        <taxon>Streptophyta</taxon>
        <taxon>Embryophyta</taxon>
        <taxon>Tracheophyta</taxon>
        <taxon>Spermatophyta</taxon>
        <taxon>Magnoliopsida</taxon>
        <taxon>Liliopsida</taxon>
        <taxon>Poales</taxon>
        <taxon>Poaceae</taxon>
        <taxon>BOP clade</taxon>
        <taxon>Oryzoideae</taxon>
        <taxon>Oryzeae</taxon>
        <taxon>Oryzinae</taxon>
        <taxon>Oryza</taxon>
        <taxon>Oryza sativa</taxon>
    </lineage>
</organism>
<dbReference type="KEGG" id="dosa:Os09g0533650"/>
<evidence type="ECO:0000313" key="1">
    <source>
        <dbReference type="EMBL" id="BAH94683.1"/>
    </source>
</evidence>
<evidence type="ECO:0000313" key="2">
    <source>
        <dbReference type="Proteomes" id="UP000000763"/>
    </source>
</evidence>
<protein>
    <submittedName>
        <fullName evidence="1">Os09g0533650 protein</fullName>
    </submittedName>
</protein>
<reference evidence="1 2" key="1">
    <citation type="journal article" date="2005" name="Nature">
        <title>The map-based sequence of the rice genome.</title>
        <authorList>
            <consortium name="International rice genome sequencing project (IRGSP)"/>
            <person name="Matsumoto T."/>
            <person name="Wu J."/>
            <person name="Kanamori H."/>
            <person name="Katayose Y."/>
            <person name="Fujisawa M."/>
            <person name="Namiki N."/>
            <person name="Mizuno H."/>
            <person name="Yamamoto K."/>
            <person name="Antonio B.A."/>
            <person name="Baba T."/>
            <person name="Sakata K."/>
            <person name="Nagamura Y."/>
            <person name="Aoki H."/>
            <person name="Arikawa K."/>
            <person name="Arita K."/>
            <person name="Bito T."/>
            <person name="Chiden Y."/>
            <person name="Fujitsuka N."/>
            <person name="Fukunaka R."/>
            <person name="Hamada M."/>
            <person name="Harada C."/>
            <person name="Hayashi A."/>
            <person name="Hijishita S."/>
            <person name="Honda M."/>
            <person name="Hosokawa S."/>
            <person name="Ichikawa Y."/>
            <person name="Idonuma A."/>
            <person name="Iijima M."/>
            <person name="Ikeda M."/>
            <person name="Ikeno M."/>
            <person name="Ito K."/>
            <person name="Ito S."/>
            <person name="Ito T."/>
            <person name="Ito Y."/>
            <person name="Ito Y."/>
            <person name="Iwabuchi A."/>
            <person name="Kamiya K."/>
            <person name="Karasawa W."/>
            <person name="Kurita K."/>
            <person name="Katagiri S."/>
            <person name="Kikuta A."/>
            <person name="Kobayashi H."/>
            <person name="Kobayashi N."/>
            <person name="Machita K."/>
            <person name="Maehara T."/>
            <person name="Masukawa M."/>
            <person name="Mizubayashi T."/>
            <person name="Mukai Y."/>
            <person name="Nagasaki H."/>
            <person name="Nagata Y."/>
            <person name="Naito S."/>
            <person name="Nakashima M."/>
            <person name="Nakama Y."/>
            <person name="Nakamichi Y."/>
            <person name="Nakamura M."/>
            <person name="Meguro A."/>
            <person name="Negishi M."/>
            <person name="Ohta I."/>
            <person name="Ohta T."/>
            <person name="Okamoto M."/>
            <person name="Ono N."/>
            <person name="Saji S."/>
            <person name="Sakaguchi M."/>
            <person name="Sakai K."/>
            <person name="Shibata M."/>
            <person name="Shimokawa T."/>
            <person name="Song J."/>
            <person name="Takazaki Y."/>
            <person name="Terasawa K."/>
            <person name="Tsugane M."/>
            <person name="Tsuji K."/>
            <person name="Ueda S."/>
            <person name="Waki K."/>
            <person name="Yamagata H."/>
            <person name="Yamamoto M."/>
            <person name="Yamamoto S."/>
            <person name="Yamane H."/>
            <person name="Yoshiki S."/>
            <person name="Yoshihara R."/>
            <person name="Yukawa K."/>
            <person name="Zhong H."/>
            <person name="Yano M."/>
            <person name="Yuan Q."/>
            <person name="Ouyang S."/>
            <person name="Liu J."/>
            <person name="Jones K.M."/>
            <person name="Gansberger K."/>
            <person name="Moffat K."/>
            <person name="Hill J."/>
            <person name="Bera J."/>
            <person name="Fadrosh D."/>
            <person name="Jin S."/>
            <person name="Johri S."/>
            <person name="Kim M."/>
            <person name="Overton L."/>
            <person name="Reardon M."/>
            <person name="Tsitrin T."/>
            <person name="Vuong H."/>
            <person name="Weaver B."/>
            <person name="Ciecko A."/>
            <person name="Tallon L."/>
            <person name="Jackson J."/>
            <person name="Pai G."/>
            <person name="Aken S.V."/>
            <person name="Utterback T."/>
            <person name="Reidmuller S."/>
            <person name="Feldblyum T."/>
            <person name="Hsiao J."/>
            <person name="Zismann V."/>
            <person name="Iobst S."/>
            <person name="de Vazeille A.R."/>
            <person name="Buell C.R."/>
            <person name="Ying K."/>
            <person name="Li Y."/>
            <person name="Lu T."/>
            <person name="Huang Y."/>
            <person name="Zhao Q."/>
            <person name="Feng Q."/>
            <person name="Zhang L."/>
            <person name="Zhu J."/>
            <person name="Weng Q."/>
            <person name="Mu J."/>
            <person name="Lu Y."/>
            <person name="Fan D."/>
            <person name="Liu Y."/>
            <person name="Guan J."/>
            <person name="Zhang Y."/>
            <person name="Yu S."/>
            <person name="Liu X."/>
            <person name="Zhang Y."/>
            <person name="Hong G."/>
            <person name="Han B."/>
            <person name="Choisne N."/>
            <person name="Demange N."/>
            <person name="Orjeda G."/>
            <person name="Samain S."/>
            <person name="Cattolico L."/>
            <person name="Pelletier E."/>
            <person name="Couloux A."/>
            <person name="Segurens B."/>
            <person name="Wincker P."/>
            <person name="D'Hont A."/>
            <person name="Scarpelli C."/>
            <person name="Weissenbach J."/>
            <person name="Salanoubat M."/>
            <person name="Quetier F."/>
            <person name="Yu Y."/>
            <person name="Kim H.R."/>
            <person name="Rambo T."/>
            <person name="Currie J."/>
            <person name="Collura K."/>
            <person name="Luo M."/>
            <person name="Yang T."/>
            <person name="Ammiraju J.S.S."/>
            <person name="Engler F."/>
            <person name="Soderlund C."/>
            <person name="Wing R.A."/>
            <person name="Palmer L.E."/>
            <person name="de la Bastide M."/>
            <person name="Spiegel L."/>
            <person name="Nascimento L."/>
            <person name="Zutavern T."/>
            <person name="O'Shaughnessy A."/>
            <person name="Dike S."/>
            <person name="Dedhia N."/>
            <person name="Preston R."/>
            <person name="Balija V."/>
            <person name="McCombie W.R."/>
            <person name="Chow T."/>
            <person name="Chen H."/>
            <person name="Chung M."/>
            <person name="Chen C."/>
            <person name="Shaw J."/>
            <person name="Wu H."/>
            <person name="Hsiao K."/>
            <person name="Chao Y."/>
            <person name="Chu M."/>
            <person name="Cheng C."/>
            <person name="Hour A."/>
            <person name="Lee P."/>
            <person name="Lin S."/>
            <person name="Lin Y."/>
            <person name="Liou J."/>
            <person name="Liu S."/>
            <person name="Hsing Y."/>
            <person name="Raghuvanshi S."/>
            <person name="Mohanty A."/>
            <person name="Bharti A.K."/>
            <person name="Gaur A."/>
            <person name="Gupta V."/>
            <person name="Kumar D."/>
            <person name="Ravi V."/>
            <person name="Vij S."/>
            <person name="Kapur A."/>
            <person name="Khurana P."/>
            <person name="Khurana P."/>
            <person name="Khurana J.P."/>
            <person name="Tyagi A.K."/>
            <person name="Gaikwad K."/>
            <person name="Singh A."/>
            <person name="Dalal V."/>
            <person name="Srivastava S."/>
            <person name="Dixit A."/>
            <person name="Pal A.K."/>
            <person name="Ghazi I.A."/>
            <person name="Yadav M."/>
            <person name="Pandit A."/>
            <person name="Bhargava A."/>
            <person name="Sureshbabu K."/>
            <person name="Batra K."/>
            <person name="Sharma T.R."/>
            <person name="Mohapatra T."/>
            <person name="Singh N.K."/>
            <person name="Messing J."/>
            <person name="Nelson A.B."/>
            <person name="Fuks G."/>
            <person name="Kavchok S."/>
            <person name="Keizer G."/>
            <person name="Linton E."/>
            <person name="Llaca V."/>
            <person name="Song R."/>
            <person name="Tanyolac B."/>
            <person name="Young S."/>
            <person name="Ho-Il K."/>
            <person name="Hahn J.H."/>
            <person name="Sangsakoo G."/>
            <person name="Vanavichit A."/>
            <person name="de Mattos Luiz.A.T."/>
            <person name="Zimmer P.D."/>
            <person name="Malone G."/>
            <person name="Dellagostin O."/>
            <person name="de Oliveira A.C."/>
            <person name="Bevan M."/>
            <person name="Bancroft I."/>
            <person name="Minx P."/>
            <person name="Cordum H."/>
            <person name="Wilson R."/>
            <person name="Cheng Z."/>
            <person name="Jin W."/>
            <person name="Jiang J."/>
            <person name="Leong S.A."/>
            <person name="Iwama H."/>
            <person name="Gojobori T."/>
            <person name="Itoh T."/>
            <person name="Niimura Y."/>
            <person name="Fujii Y."/>
            <person name="Habara T."/>
            <person name="Sakai H."/>
            <person name="Sato Y."/>
            <person name="Wilson G."/>
            <person name="Kumar K."/>
            <person name="McCouch S."/>
            <person name="Juretic N."/>
            <person name="Hoen D."/>
            <person name="Wright S."/>
            <person name="Bruskiewich R."/>
            <person name="Bureau T."/>
            <person name="Miyao A."/>
            <person name="Hirochika H."/>
            <person name="Nishikawa T."/>
            <person name="Kadowaki K."/>
            <person name="Sugiura M."/>
            <person name="Burr B."/>
            <person name="Sasaki T."/>
        </authorList>
    </citation>
    <scope>NUCLEOTIDE SEQUENCE [LARGE SCALE GENOMIC DNA]</scope>
    <source>
        <strain evidence="2">cv. Nipponbare</strain>
    </source>
</reference>
<dbReference type="EMBL" id="AP008215">
    <property type="protein sequence ID" value="BAH94683.1"/>
    <property type="molecule type" value="Genomic_DNA"/>
</dbReference>
<dbReference type="Proteomes" id="UP000000763">
    <property type="component" value="Chromosome 9"/>
</dbReference>
<proteinExistence type="predicted"/>
<accession>A0A0P0XQP7</accession>
<sequence length="92" mass="10297">MVGRSLAFLRRQDSASLAMSRAALTEYSPRSLGSMIMRKLRLSGANWATHSSSFCSPCGRWRSSVRRPVRISYSTTPKLHTSLFTVRCPVSM</sequence>
<reference evidence="2" key="2">
    <citation type="journal article" date="2008" name="Nucleic Acids Res.">
        <title>The rice annotation project database (RAP-DB): 2008 update.</title>
        <authorList>
            <consortium name="The rice annotation project (RAP)"/>
        </authorList>
    </citation>
    <scope>GENOME REANNOTATION</scope>
    <source>
        <strain evidence="2">cv. Nipponbare</strain>
    </source>
</reference>
<dbReference type="AlphaFoldDB" id="A0A0P0XQP7"/>
<name>A0A0P0XQP7_ORYSJ</name>
<gene>
    <name evidence="1" type="ordered locus">Os09g0533650</name>
</gene>